<dbReference type="GO" id="GO:0016491">
    <property type="term" value="F:oxidoreductase activity"/>
    <property type="evidence" value="ECO:0007669"/>
    <property type="project" value="UniProtKB-KW"/>
</dbReference>
<dbReference type="SUPFAM" id="SSF51395">
    <property type="entry name" value="FMN-linked oxidoreductases"/>
    <property type="match status" value="1"/>
</dbReference>
<dbReference type="EMBL" id="ML120469">
    <property type="protein sequence ID" value="RPA92605.1"/>
    <property type="molecule type" value="Genomic_DNA"/>
</dbReference>
<dbReference type="STRING" id="1336337.A0A3N4J361"/>
<dbReference type="PIRSF" id="PIRSF000138">
    <property type="entry name" value="Al-hdrx_acd_dh"/>
    <property type="match status" value="1"/>
</dbReference>
<dbReference type="Gene3D" id="3.20.20.70">
    <property type="entry name" value="Aldolase class I"/>
    <property type="match status" value="1"/>
</dbReference>
<organism evidence="9 10">
    <name type="scientific">Choiromyces venosus 120613-1</name>
    <dbReference type="NCBI Taxonomy" id="1336337"/>
    <lineage>
        <taxon>Eukaryota</taxon>
        <taxon>Fungi</taxon>
        <taxon>Dikarya</taxon>
        <taxon>Ascomycota</taxon>
        <taxon>Pezizomycotina</taxon>
        <taxon>Pezizomycetes</taxon>
        <taxon>Pezizales</taxon>
        <taxon>Tuberaceae</taxon>
        <taxon>Choiromyces</taxon>
    </lineage>
</organism>
<dbReference type="OrthoDB" id="1925334at2759"/>
<dbReference type="InterPro" id="IPR008259">
    <property type="entry name" value="FMN_hydac_DH_AS"/>
</dbReference>
<comment type="cofactor">
    <cofactor evidence="1">
        <name>FMN</name>
        <dbReference type="ChEBI" id="CHEBI:58210"/>
    </cofactor>
</comment>
<evidence type="ECO:0000256" key="3">
    <source>
        <dbReference type="ARBA" id="ARBA00024042"/>
    </source>
</evidence>
<dbReference type="InterPro" id="IPR000262">
    <property type="entry name" value="FMN-dep_DH"/>
</dbReference>
<feature type="binding site" evidence="7">
    <location>
        <begin position="307"/>
        <end position="311"/>
    </location>
    <ligand>
        <name>FMN</name>
        <dbReference type="ChEBI" id="CHEBI:58210"/>
    </ligand>
</feature>
<feature type="binding site" evidence="7">
    <location>
        <position position="27"/>
    </location>
    <ligand>
        <name>glyoxylate</name>
        <dbReference type="ChEBI" id="CHEBI:36655"/>
    </ligand>
</feature>
<feature type="binding site" evidence="7">
    <location>
        <position position="276"/>
    </location>
    <ligand>
        <name>glyoxylate</name>
        <dbReference type="ChEBI" id="CHEBI:36655"/>
    </ligand>
</feature>
<feature type="binding site" evidence="7">
    <location>
        <position position="279"/>
    </location>
    <ligand>
        <name>glyoxylate</name>
        <dbReference type="ChEBI" id="CHEBI:36655"/>
    </ligand>
</feature>
<evidence type="ECO:0000256" key="6">
    <source>
        <dbReference type="PIRSR" id="PIRSR000138-1"/>
    </source>
</evidence>
<evidence type="ECO:0000313" key="9">
    <source>
        <dbReference type="EMBL" id="RPA92605.1"/>
    </source>
</evidence>
<dbReference type="PROSITE" id="PS51349">
    <property type="entry name" value="FMN_HYDROXY_ACID_DH_2"/>
    <property type="match status" value="1"/>
</dbReference>
<keyword evidence="7" id="KW-0288">FMN</keyword>
<dbReference type="Proteomes" id="UP000276215">
    <property type="component" value="Unassembled WGS sequence"/>
</dbReference>
<feature type="binding site" evidence="7">
    <location>
        <position position="132"/>
    </location>
    <ligand>
        <name>glyoxylate</name>
        <dbReference type="ChEBI" id="CHEBI:36655"/>
    </ligand>
</feature>
<feature type="binding site" evidence="7">
    <location>
        <position position="160"/>
    </location>
    <ligand>
        <name>FMN</name>
        <dbReference type="ChEBI" id="CHEBI:58210"/>
    </ligand>
</feature>
<feature type="binding site" evidence="7">
    <location>
        <position position="252"/>
    </location>
    <ligand>
        <name>FMN</name>
        <dbReference type="ChEBI" id="CHEBI:58210"/>
    </ligand>
</feature>
<dbReference type="InterPro" id="IPR012133">
    <property type="entry name" value="Alpha-hydoxy_acid_DH_FMN"/>
</dbReference>
<accession>A0A3N4J361</accession>
<feature type="binding site" evidence="7">
    <location>
        <begin position="80"/>
        <end position="82"/>
    </location>
    <ligand>
        <name>FMN</name>
        <dbReference type="ChEBI" id="CHEBI:58210"/>
    </ligand>
</feature>
<comment type="similarity">
    <text evidence="3">Belongs to the FMN-dependent alpha-hydroxy acid dehydrogenase family.</text>
</comment>
<keyword evidence="10" id="KW-1185">Reference proteome</keyword>
<evidence type="ECO:0000256" key="7">
    <source>
        <dbReference type="PIRSR" id="PIRSR000138-2"/>
    </source>
</evidence>
<protein>
    <recommendedName>
        <fullName evidence="4">Oxidase FUB9</fullName>
    </recommendedName>
    <alternativeName>
        <fullName evidence="5">Fusaric acid biosynthesis protein 9</fullName>
    </alternativeName>
</protein>
<keyword evidence="2" id="KW-0560">Oxidoreductase</keyword>
<dbReference type="GO" id="GO:0010181">
    <property type="term" value="F:FMN binding"/>
    <property type="evidence" value="ECO:0007669"/>
    <property type="project" value="InterPro"/>
</dbReference>
<dbReference type="PANTHER" id="PTHR10578">
    <property type="entry name" value="S -2-HYDROXY-ACID OXIDASE-RELATED"/>
    <property type="match status" value="1"/>
</dbReference>
<feature type="binding site" evidence="7">
    <location>
        <begin position="330"/>
        <end position="331"/>
    </location>
    <ligand>
        <name>FMN</name>
        <dbReference type="ChEBI" id="CHEBI:58210"/>
    </ligand>
</feature>
<proteinExistence type="inferred from homology"/>
<reference evidence="9 10" key="1">
    <citation type="journal article" date="2018" name="Nat. Ecol. Evol.">
        <title>Pezizomycetes genomes reveal the molecular basis of ectomycorrhizal truffle lifestyle.</title>
        <authorList>
            <person name="Murat C."/>
            <person name="Payen T."/>
            <person name="Noel B."/>
            <person name="Kuo A."/>
            <person name="Morin E."/>
            <person name="Chen J."/>
            <person name="Kohler A."/>
            <person name="Krizsan K."/>
            <person name="Balestrini R."/>
            <person name="Da Silva C."/>
            <person name="Montanini B."/>
            <person name="Hainaut M."/>
            <person name="Levati E."/>
            <person name="Barry K.W."/>
            <person name="Belfiori B."/>
            <person name="Cichocki N."/>
            <person name="Clum A."/>
            <person name="Dockter R.B."/>
            <person name="Fauchery L."/>
            <person name="Guy J."/>
            <person name="Iotti M."/>
            <person name="Le Tacon F."/>
            <person name="Lindquist E.A."/>
            <person name="Lipzen A."/>
            <person name="Malagnac F."/>
            <person name="Mello A."/>
            <person name="Molinier V."/>
            <person name="Miyauchi S."/>
            <person name="Poulain J."/>
            <person name="Riccioni C."/>
            <person name="Rubini A."/>
            <person name="Sitrit Y."/>
            <person name="Splivallo R."/>
            <person name="Traeger S."/>
            <person name="Wang M."/>
            <person name="Zifcakova L."/>
            <person name="Wipf D."/>
            <person name="Zambonelli A."/>
            <person name="Paolocci F."/>
            <person name="Nowrousian M."/>
            <person name="Ottonello S."/>
            <person name="Baldrian P."/>
            <person name="Spatafora J.W."/>
            <person name="Henrissat B."/>
            <person name="Nagy L.G."/>
            <person name="Aury J.M."/>
            <person name="Wincker P."/>
            <person name="Grigoriev I.V."/>
            <person name="Bonfante P."/>
            <person name="Martin F.M."/>
        </authorList>
    </citation>
    <scope>NUCLEOTIDE SEQUENCE [LARGE SCALE GENOMIC DNA]</scope>
    <source>
        <strain evidence="9 10">120613-1</strain>
    </source>
</reference>
<feature type="active site" description="Proton acceptor" evidence="6">
    <location>
        <position position="276"/>
    </location>
</feature>
<dbReference type="InterPro" id="IPR013785">
    <property type="entry name" value="Aldolase_TIM"/>
</dbReference>
<dbReference type="PANTHER" id="PTHR10578:SF149">
    <property type="entry name" value="2-HYDROXYACID OXIDASE 2"/>
    <property type="match status" value="1"/>
</dbReference>
<feature type="domain" description="FMN hydroxy acid dehydrogenase" evidence="8">
    <location>
        <begin position="1"/>
        <end position="381"/>
    </location>
</feature>
<feature type="binding site" evidence="7">
    <location>
        <position position="109"/>
    </location>
    <ligand>
        <name>FMN</name>
        <dbReference type="ChEBI" id="CHEBI:58210"/>
    </ligand>
</feature>
<feature type="binding site" evidence="7">
    <location>
        <position position="274"/>
    </location>
    <ligand>
        <name>FMN</name>
        <dbReference type="ChEBI" id="CHEBI:58210"/>
    </ligand>
</feature>
<gene>
    <name evidence="9" type="ORF">L873DRAFT_1750210</name>
</gene>
<evidence type="ECO:0000256" key="2">
    <source>
        <dbReference type="ARBA" id="ARBA00023002"/>
    </source>
</evidence>
<dbReference type="GO" id="GO:0005737">
    <property type="term" value="C:cytoplasm"/>
    <property type="evidence" value="ECO:0007669"/>
    <property type="project" value="UniProtKB-ARBA"/>
</dbReference>
<feature type="binding site" evidence="7">
    <location>
        <position position="134"/>
    </location>
    <ligand>
        <name>glyoxylate</name>
        <dbReference type="ChEBI" id="CHEBI:36655"/>
    </ligand>
</feature>
<evidence type="ECO:0000256" key="4">
    <source>
        <dbReference type="ARBA" id="ARBA00073420"/>
    </source>
</evidence>
<feature type="binding site" evidence="7">
    <location>
        <position position="169"/>
    </location>
    <ligand>
        <name>glyoxylate</name>
        <dbReference type="ChEBI" id="CHEBI:36655"/>
    </ligand>
</feature>
<evidence type="ECO:0000313" key="10">
    <source>
        <dbReference type="Proteomes" id="UP000276215"/>
    </source>
</evidence>
<dbReference type="FunFam" id="3.20.20.70:FF:000056">
    <property type="entry name" value="hydroxyacid oxidase 2"/>
    <property type="match status" value="1"/>
</dbReference>
<name>A0A3N4J361_9PEZI</name>
<evidence type="ECO:0000256" key="1">
    <source>
        <dbReference type="ARBA" id="ARBA00001917"/>
    </source>
</evidence>
<evidence type="ECO:0000259" key="8">
    <source>
        <dbReference type="PROSITE" id="PS51349"/>
    </source>
</evidence>
<dbReference type="InterPro" id="IPR037396">
    <property type="entry name" value="FMN_HAD"/>
</dbReference>
<dbReference type="CDD" id="cd02809">
    <property type="entry name" value="alpha_hydroxyacid_oxid_FMN"/>
    <property type="match status" value="1"/>
</dbReference>
<dbReference type="PROSITE" id="PS00557">
    <property type="entry name" value="FMN_HYDROXY_ACID_DH_1"/>
    <property type="match status" value="1"/>
</dbReference>
<dbReference type="AlphaFoldDB" id="A0A3N4J361"/>
<evidence type="ECO:0000256" key="5">
    <source>
        <dbReference type="ARBA" id="ARBA00083297"/>
    </source>
</evidence>
<keyword evidence="7" id="KW-0285">Flavoprotein</keyword>
<dbReference type="Pfam" id="PF01070">
    <property type="entry name" value="FMN_dh"/>
    <property type="match status" value="1"/>
</dbReference>
<sequence length="388" mass="42857">MANLEVLCINDLEKLAGEKLDKMTREYYNCGADNQITLRDNVESFNRYKLRPRVLKDVSNIDTSTSLWGRKIKFPLCVGPVAMQKLAHPDGEVGTSRAAASFGVPMGLSSFSTCSLEDVNSAGEGRIDYAIQLYVLRNRELSEALIRRAEKAGYKAIFLTADTPFLGRRLNEVRNGFRLPPHLQLLNFNKEEGVTTLPDFNTEKATKMKEAIDKGLDPETLLSEANVNDPSLNWAQDIPWLRSITTLEIWIKGILTAEDTHLAIQHGVNGIIISNHGGRQLDTVTSTLDALPECIEAAGGRIPVHIDGGIRRGTDIFKALALGAQCCWIGRIPLWGLAYDGEKGVELALRILYDEFRLCMGLAGCKDVGEIGKEHLVRVGLDGRLARL</sequence>